<dbReference type="PROSITE" id="PS51677">
    <property type="entry name" value="NODB"/>
    <property type="match status" value="1"/>
</dbReference>
<dbReference type="EMBL" id="CP077683">
    <property type="protein sequence ID" value="QXE91662.1"/>
    <property type="molecule type" value="Genomic_DNA"/>
</dbReference>
<evidence type="ECO:0000313" key="3">
    <source>
        <dbReference type="Proteomes" id="UP000683559"/>
    </source>
</evidence>
<name>A0ABX8LL99_9BACT</name>
<reference evidence="2 3" key="1">
    <citation type="submission" date="2021-06" db="EMBL/GenBank/DDBJ databases">
        <title>Gemonas diversity in paddy soil.</title>
        <authorList>
            <person name="Liu G."/>
        </authorList>
    </citation>
    <scope>NUCLEOTIDE SEQUENCE [LARGE SCALE GENOMIC DNA]</scope>
    <source>
        <strain evidence="2 3">RG2</strain>
    </source>
</reference>
<proteinExistence type="predicted"/>
<accession>A0ABX8LL99</accession>
<dbReference type="RefSeq" id="WP_217288240.1">
    <property type="nucleotide sequence ID" value="NZ_CP077683.1"/>
</dbReference>
<evidence type="ECO:0000313" key="2">
    <source>
        <dbReference type="EMBL" id="QXE91662.1"/>
    </source>
</evidence>
<protein>
    <submittedName>
        <fullName evidence="2">DUF3473 domain-containing protein</fullName>
    </submittedName>
</protein>
<organism evidence="2 3">
    <name type="scientific">Geomonas subterranea</name>
    <dbReference type="NCBI Taxonomy" id="2847989"/>
    <lineage>
        <taxon>Bacteria</taxon>
        <taxon>Pseudomonadati</taxon>
        <taxon>Thermodesulfobacteriota</taxon>
        <taxon>Desulfuromonadia</taxon>
        <taxon>Geobacterales</taxon>
        <taxon>Geobacteraceae</taxon>
        <taxon>Geomonas</taxon>
    </lineage>
</organism>
<dbReference type="CDD" id="cd10941">
    <property type="entry name" value="CE4_PuuE_HpPgdA_like_2"/>
    <property type="match status" value="1"/>
</dbReference>
<dbReference type="NCBIfam" id="TIGR03006">
    <property type="entry name" value="pepcterm_polyde"/>
    <property type="match status" value="1"/>
</dbReference>
<dbReference type="PANTHER" id="PTHR47561:SF1">
    <property type="entry name" value="POLYSACCHARIDE DEACETYLASE FAMILY PROTEIN (AFU_ORTHOLOGUE AFUA_6G05030)"/>
    <property type="match status" value="1"/>
</dbReference>
<gene>
    <name evidence="2" type="ORF">KP001_03745</name>
</gene>
<dbReference type="InterPro" id="IPR022560">
    <property type="entry name" value="DUF3473"/>
</dbReference>
<dbReference type="InterPro" id="IPR014344">
    <property type="entry name" value="XrtA_polysacc_deacetyl"/>
</dbReference>
<dbReference type="Proteomes" id="UP000683559">
    <property type="component" value="Chromosome"/>
</dbReference>
<sequence length="289" mass="32807">MLNALTIDVEDYFQVNAFQPYIPRESWDSYPLRVSDNVARLLDLLEQYGVHGTFFILGWIARRQPQLVREIQGRGHEIASHGYGHQLIFAIGPKLFREDVRRAKLVLEDAAGVPVRGYRAPTYSITRDSLWAFDILSEEGYSYDSSVFPIHHDTYGIPDAPRFPYRVRTSGGMLHEFPLSTLPLRVAGRSLQFPIAGGGYLRLLPAPLIRWGIQRINAVEGQPTVLYLHPWEIDPGQPRVQAGLRARFRHYVNLSRTEGKLRYLLQGVRYGTMSEVLRLHDARGGGNGA</sequence>
<evidence type="ECO:0000259" key="1">
    <source>
        <dbReference type="PROSITE" id="PS51677"/>
    </source>
</evidence>
<dbReference type="InterPro" id="IPR002509">
    <property type="entry name" value="NODB_dom"/>
</dbReference>
<feature type="domain" description="NodB homology" evidence="1">
    <location>
        <begin position="20"/>
        <end position="289"/>
    </location>
</feature>
<dbReference type="Pfam" id="PF11959">
    <property type="entry name" value="DUF3473"/>
    <property type="match status" value="1"/>
</dbReference>
<dbReference type="Pfam" id="PF01522">
    <property type="entry name" value="Polysacc_deac_1"/>
    <property type="match status" value="1"/>
</dbReference>
<dbReference type="InterPro" id="IPR045235">
    <property type="entry name" value="PuuE_HpPgdA-like"/>
</dbReference>
<keyword evidence="3" id="KW-1185">Reference proteome</keyword>
<dbReference type="PANTHER" id="PTHR47561">
    <property type="entry name" value="POLYSACCHARIDE DEACETYLASE FAMILY PROTEIN (AFU_ORTHOLOGUE AFUA_6G05030)"/>
    <property type="match status" value="1"/>
</dbReference>